<comment type="function">
    <text evidence="8">Component of the Mediator complex, a coactivator involved in the regulated transcription of nearly all RNA polymerase II-dependent genes. Mediator functions as a bridge to convey information from gene-specific regulatory proteins to the basal RNA polymerase II transcription machinery. Mediator is recruited to promoters by direct interactions with regulatory proteins and serves as a scaffold for the assembly of a functional preinitiation complex with RNA polymerase II and the general transcription factors.</text>
</comment>
<comment type="caution">
    <text evidence="10">The sequence shown here is derived from an EMBL/GenBank/DDBJ whole genome shotgun (WGS) entry which is preliminary data.</text>
</comment>
<evidence type="ECO:0000256" key="7">
    <source>
        <dbReference type="ARBA" id="ARBA00031257"/>
    </source>
</evidence>
<evidence type="ECO:0000256" key="6">
    <source>
        <dbReference type="ARBA" id="ARBA00023242"/>
    </source>
</evidence>
<reference evidence="10 11" key="1">
    <citation type="submission" date="2024-04" db="EMBL/GenBank/DDBJ databases">
        <title>Phyllosticta paracitricarpa is synonymous to the EU quarantine fungus P. citricarpa based on phylogenomic analyses.</title>
        <authorList>
            <consortium name="Lawrence Berkeley National Laboratory"/>
            <person name="Van ingen-buijs V.A."/>
            <person name="Van westerhoven A.C."/>
            <person name="Haridas S."/>
            <person name="Skiadas P."/>
            <person name="Martin F."/>
            <person name="Groenewald J.Z."/>
            <person name="Crous P.W."/>
            <person name="Seidl M.F."/>
        </authorList>
    </citation>
    <scope>NUCLEOTIDE SEQUENCE [LARGE SCALE GENOMIC DNA]</scope>
    <source>
        <strain evidence="10 11">CPC 17464</strain>
    </source>
</reference>
<evidence type="ECO:0000256" key="2">
    <source>
        <dbReference type="ARBA" id="ARBA00009626"/>
    </source>
</evidence>
<proteinExistence type="inferred from homology"/>
<evidence type="ECO:0000256" key="5">
    <source>
        <dbReference type="ARBA" id="ARBA00023163"/>
    </source>
</evidence>
<dbReference type="Proteomes" id="UP001360953">
    <property type="component" value="Unassembled WGS sequence"/>
</dbReference>
<feature type="region of interest" description="Disordered" evidence="9">
    <location>
        <begin position="159"/>
        <end position="211"/>
    </location>
</feature>
<sequence>MEAPQFLVPVNVQTTTPRTPTMDALLDARFQRVESALNTLIDSIASYNPSQSAVLDLVAADEDLSRGLEQRASARLSRILPVFRSPLQIVAIHQANYRRMLSLRHAADTLDAQIKSTLGTLAETRKELVALPITTASPSARHVSTDELLSYAKHIGKFTAPPGIKPPPSLDQIPRPEEKPDTDVNMTNGGGNDPQPQPQSGAADAESKTMAALSQEQKAWLAGLSNLQFVPWPTDDKIKLGALGQIQTMVEQGKDPTAVLSVEEQEERAKKAAEEEEERRNEEEKRKAEAEQRRRESQPSAPNRGEAQGEQPAVFGGLDLY</sequence>
<dbReference type="InterPro" id="IPR019258">
    <property type="entry name" value="Mediator_Med4"/>
</dbReference>
<evidence type="ECO:0000256" key="8">
    <source>
        <dbReference type="RuleBase" id="RU364141"/>
    </source>
</evidence>
<keyword evidence="4 8" id="KW-0805">Transcription regulation</keyword>
<dbReference type="EMBL" id="JBBPEH010000010">
    <property type="protein sequence ID" value="KAK7532941.1"/>
    <property type="molecule type" value="Genomic_DNA"/>
</dbReference>
<keyword evidence="11" id="KW-1185">Reference proteome</keyword>
<dbReference type="RefSeq" id="XP_066652334.1">
    <property type="nucleotide sequence ID" value="XM_066801162.1"/>
</dbReference>
<evidence type="ECO:0000256" key="3">
    <source>
        <dbReference type="ARBA" id="ARBA00020629"/>
    </source>
</evidence>
<keyword evidence="8" id="KW-0010">Activator</keyword>
<protein>
    <recommendedName>
        <fullName evidence="3 8">Mediator of RNA polymerase II transcription subunit 4</fullName>
    </recommendedName>
    <alternativeName>
        <fullName evidence="7 8">Mediator complex subunit 4</fullName>
    </alternativeName>
</protein>
<comment type="subunit">
    <text evidence="8">Component of the Mediator complex.</text>
</comment>
<dbReference type="Pfam" id="PF10018">
    <property type="entry name" value="Med4"/>
    <property type="match status" value="1"/>
</dbReference>
<comment type="similarity">
    <text evidence="2 8">Belongs to the Mediator complex subunit 4 family.</text>
</comment>
<evidence type="ECO:0000313" key="11">
    <source>
        <dbReference type="Proteomes" id="UP001360953"/>
    </source>
</evidence>
<comment type="subcellular location">
    <subcellularLocation>
        <location evidence="1 8">Nucleus</location>
    </subcellularLocation>
</comment>
<name>A0ABR1LCH2_9PEZI</name>
<feature type="region of interest" description="Disordered" evidence="9">
    <location>
        <begin position="254"/>
        <end position="321"/>
    </location>
</feature>
<evidence type="ECO:0000256" key="4">
    <source>
        <dbReference type="ARBA" id="ARBA00023015"/>
    </source>
</evidence>
<evidence type="ECO:0000256" key="1">
    <source>
        <dbReference type="ARBA" id="ARBA00004123"/>
    </source>
</evidence>
<evidence type="ECO:0000256" key="9">
    <source>
        <dbReference type="SAM" id="MobiDB-lite"/>
    </source>
</evidence>
<accession>A0ABR1LCH2</accession>
<feature type="compositionally biased region" description="Basic and acidic residues" evidence="9">
    <location>
        <begin position="267"/>
        <end position="297"/>
    </location>
</feature>
<dbReference type="GeneID" id="92034068"/>
<gene>
    <name evidence="8" type="primary">MED4</name>
    <name evidence="10" type="ORF">J3D65DRAFT_633830</name>
</gene>
<evidence type="ECO:0000313" key="10">
    <source>
        <dbReference type="EMBL" id="KAK7532941.1"/>
    </source>
</evidence>
<keyword evidence="6 8" id="KW-0539">Nucleus</keyword>
<organism evidence="10 11">
    <name type="scientific">Phyllosticta citribraziliensis</name>
    <dbReference type="NCBI Taxonomy" id="989973"/>
    <lineage>
        <taxon>Eukaryota</taxon>
        <taxon>Fungi</taxon>
        <taxon>Dikarya</taxon>
        <taxon>Ascomycota</taxon>
        <taxon>Pezizomycotina</taxon>
        <taxon>Dothideomycetes</taxon>
        <taxon>Dothideomycetes incertae sedis</taxon>
        <taxon>Botryosphaeriales</taxon>
        <taxon>Phyllostictaceae</taxon>
        <taxon>Phyllosticta</taxon>
    </lineage>
</organism>
<keyword evidence="5 8" id="KW-0804">Transcription</keyword>